<dbReference type="EMBL" id="LAZR01008818">
    <property type="protein sequence ID" value="KKM76384.1"/>
    <property type="molecule type" value="Genomic_DNA"/>
</dbReference>
<dbReference type="AlphaFoldDB" id="A0A0F9K2U9"/>
<feature type="region of interest" description="Disordered" evidence="1">
    <location>
        <begin position="685"/>
        <end position="756"/>
    </location>
</feature>
<proteinExistence type="predicted"/>
<evidence type="ECO:0000256" key="1">
    <source>
        <dbReference type="SAM" id="MobiDB-lite"/>
    </source>
</evidence>
<feature type="region of interest" description="Disordered" evidence="1">
    <location>
        <begin position="33"/>
        <end position="66"/>
    </location>
</feature>
<reference evidence="2" key="1">
    <citation type="journal article" date="2015" name="Nature">
        <title>Complex archaea that bridge the gap between prokaryotes and eukaryotes.</title>
        <authorList>
            <person name="Spang A."/>
            <person name="Saw J.H."/>
            <person name="Jorgensen S.L."/>
            <person name="Zaremba-Niedzwiedzka K."/>
            <person name="Martijn J."/>
            <person name="Lind A.E."/>
            <person name="van Eijk R."/>
            <person name="Schleper C."/>
            <person name="Guy L."/>
            <person name="Ettema T.J."/>
        </authorList>
    </citation>
    <scope>NUCLEOTIDE SEQUENCE</scope>
</reference>
<evidence type="ECO:0000313" key="2">
    <source>
        <dbReference type="EMBL" id="KKM76384.1"/>
    </source>
</evidence>
<gene>
    <name evidence="2" type="ORF">LCGC14_1380710</name>
</gene>
<organism evidence="2">
    <name type="scientific">marine sediment metagenome</name>
    <dbReference type="NCBI Taxonomy" id="412755"/>
    <lineage>
        <taxon>unclassified sequences</taxon>
        <taxon>metagenomes</taxon>
        <taxon>ecological metagenomes</taxon>
    </lineage>
</organism>
<feature type="compositionally biased region" description="Pro residues" evidence="1">
    <location>
        <begin position="714"/>
        <end position="756"/>
    </location>
</feature>
<protein>
    <submittedName>
        <fullName evidence="2">Uncharacterized protein</fullName>
    </submittedName>
</protein>
<comment type="caution">
    <text evidence="2">The sequence shown here is derived from an EMBL/GenBank/DDBJ whole genome shotgun (WGS) entry which is preliminary data.</text>
</comment>
<name>A0A0F9K2U9_9ZZZZ</name>
<accession>A0A0F9K2U9</accession>
<sequence length="826" mass="89419">MVERKAASIVREFRARAARGEGVTLRQVAEKAIRERDTGAPRRTGGEGVVTRPPTVAPTPTPVGEPQLKTRGVTISGRVVGKISMPVTRVGVTPVRQEVIAEQIRTVPISTITAAPPPRGFLERQLRRVRIKQFGIMGKPGKEFAIGIPLGIAEVGIGVARFGKAFFKQPVITTGAAAVGLKEFGKKIITGAGFPEAGRVLIQQPGRAVGLVAGELLLFKGTGKAISVSGRAVRVGVTKISPKFRPIEITTLGEQIITGKTPVGLIPKGEIPKVPVKPLEAVRIAKIPIIAKPTIPKLTAEQRTILGVARERGGIVTGSLAEATLFKPRPFADIDVLLRRPKPVAAEVVKRIGRGAKVKEVTIKTPTGRFDIYRVVRGRKVIADIEPLKFGEEGFARRFPTITVEGVKFISPEARLAAKVAQFGRGKRSPKVLRDIERLTGGKLKAFEAAKSPLVRGAFGFTKAEQARFIGKRGTIATSARDLFKPFRSTVKIEEPLFFTPPSPKGLPQTRISRLAIEGRREAKLIDILTGDITFRRPKPHIALVPKITVGKEVKPFGLAGPVSTELEVVRLGGKIKKVKTIGVTLIEGERVPIITAKFIEGKKPIALPKGLEAKITKPTSLKKLSEGVISKEVKLRPFVSPTGVTTKGLLAIGKAPRLPSVAPRITPRVKISIPVSRRIRTKPSRVPVSIPIRRRPSRLPSRPPIKIPSRPSSIPPSRPPSVPPSRPPSVPPSIPPSRPPSVPPSRPPIIPPRIIIPPPPRIPGLDLPKKILKPKKKLKKLKAFRPTRFQPSLGAIVPKKKIFGKIPDVLTGIELRPIPIERMLR</sequence>